<dbReference type="EMBL" id="KK785168">
    <property type="protein sequence ID" value="KDO47637.1"/>
    <property type="molecule type" value="Genomic_DNA"/>
</dbReference>
<keyword evidence="3" id="KW-0812">Transmembrane</keyword>
<evidence type="ECO:0000256" key="1">
    <source>
        <dbReference type="ARBA" id="ARBA00022737"/>
    </source>
</evidence>
<dbReference type="InterPro" id="IPR002110">
    <property type="entry name" value="Ankyrin_rpt"/>
</dbReference>
<keyword evidence="2" id="KW-0040">ANK repeat</keyword>
<dbReference type="InterPro" id="IPR036770">
    <property type="entry name" value="Ankyrin_rpt-contain_sf"/>
</dbReference>
<keyword evidence="5" id="KW-1185">Reference proteome</keyword>
<dbReference type="SMR" id="A0A067E8U3"/>
<dbReference type="STRING" id="2711.A0A067E8U3"/>
<keyword evidence="3" id="KW-1133">Transmembrane helix</keyword>
<organism evidence="4 5">
    <name type="scientific">Citrus sinensis</name>
    <name type="common">Sweet orange</name>
    <name type="synonym">Citrus aurantium var. sinensis</name>
    <dbReference type="NCBI Taxonomy" id="2711"/>
    <lineage>
        <taxon>Eukaryota</taxon>
        <taxon>Viridiplantae</taxon>
        <taxon>Streptophyta</taxon>
        <taxon>Embryophyta</taxon>
        <taxon>Tracheophyta</taxon>
        <taxon>Spermatophyta</taxon>
        <taxon>Magnoliopsida</taxon>
        <taxon>eudicotyledons</taxon>
        <taxon>Gunneridae</taxon>
        <taxon>Pentapetalae</taxon>
        <taxon>rosids</taxon>
        <taxon>malvids</taxon>
        <taxon>Sapindales</taxon>
        <taxon>Rutaceae</taxon>
        <taxon>Aurantioideae</taxon>
        <taxon>Citrus</taxon>
    </lineage>
</organism>
<dbReference type="PANTHER" id="PTHR24186:SF53">
    <property type="entry name" value="PGG DOMAIN-CONTAINING PROTEIN"/>
    <property type="match status" value="1"/>
</dbReference>
<gene>
    <name evidence="4" type="ORF">CISIN_1g039483mg</name>
</gene>
<dbReference type="PANTHER" id="PTHR24186">
    <property type="entry name" value="PROTEIN PHOSPHATASE 1 REGULATORY SUBUNIT"/>
    <property type="match status" value="1"/>
</dbReference>
<dbReference type="SUPFAM" id="SSF48403">
    <property type="entry name" value="Ankyrin repeat"/>
    <property type="match status" value="1"/>
</dbReference>
<evidence type="ECO:0000256" key="3">
    <source>
        <dbReference type="SAM" id="Phobius"/>
    </source>
</evidence>
<evidence type="ECO:0000313" key="4">
    <source>
        <dbReference type="EMBL" id="KDO47637.1"/>
    </source>
</evidence>
<evidence type="ECO:0008006" key="6">
    <source>
        <dbReference type="Google" id="ProtNLM"/>
    </source>
</evidence>
<keyword evidence="3" id="KW-0472">Membrane</keyword>
<name>A0A067E8U3_CITSI</name>
<dbReference type="Gene3D" id="1.25.40.20">
    <property type="entry name" value="Ankyrin repeat-containing domain"/>
    <property type="match status" value="1"/>
</dbReference>
<dbReference type="Pfam" id="PF00023">
    <property type="entry name" value="Ank"/>
    <property type="match status" value="1"/>
</dbReference>
<proteinExistence type="predicted"/>
<evidence type="ECO:0000313" key="5">
    <source>
        <dbReference type="Proteomes" id="UP000027120"/>
    </source>
</evidence>
<feature type="transmembrane region" description="Helical" evidence="3">
    <location>
        <begin position="337"/>
        <end position="359"/>
    </location>
</feature>
<dbReference type="Proteomes" id="UP000027120">
    <property type="component" value="Unassembled WGS sequence"/>
</dbReference>
<evidence type="ECO:0000256" key="2">
    <source>
        <dbReference type="ARBA" id="ARBA00023043"/>
    </source>
</evidence>
<sequence length="360" mass="40252">MNSVSIEIEEASLLDNNGETSQPQIDPNLFKVAAAGNLEPFKDMAREVIESLLTARSRTQSCISTSNCRRQKMCQPVTAKGDTRSRHVAAKFDHCDIVSVLIERAKLVQHEDEELESGVGASRQMIRMTNKEKHTTLHEAYNKIPLCMAAEYEHSSHTVVAILKSCTSVSHIYMKAPMERQALHAATMHIDLCKFNHTLSNDCAVQQLFEGKKSMIKGIDQCWWTPIHYAAYHRNYLILKLILKIDRTAAKIADKDRKMTALHLVHGPKGCQNNMLASSLMDEGDAKGNTTVHFFAAVHRKEIFDDLSGRVKATMRPSTSKIENGAAILRGNTAFQAFMVTYTIAMILSLLLSLFTFIVS</sequence>
<keyword evidence="1" id="KW-0677">Repeat</keyword>
<reference evidence="4 5" key="1">
    <citation type="submission" date="2014-04" db="EMBL/GenBank/DDBJ databases">
        <authorList>
            <consortium name="International Citrus Genome Consortium"/>
            <person name="Gmitter F."/>
            <person name="Chen C."/>
            <person name="Farmerie W."/>
            <person name="Harkins T."/>
            <person name="Desany B."/>
            <person name="Mohiuddin M."/>
            <person name="Kodira C."/>
            <person name="Borodovsky M."/>
            <person name="Lomsadze A."/>
            <person name="Burns P."/>
            <person name="Jenkins J."/>
            <person name="Prochnik S."/>
            <person name="Shu S."/>
            <person name="Chapman J."/>
            <person name="Pitluck S."/>
            <person name="Schmutz J."/>
            <person name="Rokhsar D."/>
        </authorList>
    </citation>
    <scope>NUCLEOTIDE SEQUENCE</scope>
</reference>
<protein>
    <recommendedName>
        <fullName evidence="6">PGG domain-containing protein</fullName>
    </recommendedName>
</protein>
<dbReference type="AlphaFoldDB" id="A0A067E8U3"/>
<accession>A0A067E8U3</accession>